<dbReference type="InterPro" id="IPR029033">
    <property type="entry name" value="His_PPase_superfam"/>
</dbReference>
<dbReference type="PANTHER" id="PTHR48100">
    <property type="entry name" value="BROAD-SPECIFICITY PHOSPHATASE YOR283W-RELATED"/>
    <property type="match status" value="1"/>
</dbReference>
<dbReference type="CDD" id="cd07067">
    <property type="entry name" value="HP_PGM_like"/>
    <property type="match status" value="1"/>
</dbReference>
<feature type="compositionally biased region" description="Low complexity" evidence="2">
    <location>
        <begin position="90"/>
        <end position="102"/>
    </location>
</feature>
<organism evidence="3 4">
    <name type="scientific">Ceratodon purpureus</name>
    <name type="common">Fire moss</name>
    <name type="synonym">Dicranum purpureum</name>
    <dbReference type="NCBI Taxonomy" id="3225"/>
    <lineage>
        <taxon>Eukaryota</taxon>
        <taxon>Viridiplantae</taxon>
        <taxon>Streptophyta</taxon>
        <taxon>Embryophyta</taxon>
        <taxon>Bryophyta</taxon>
        <taxon>Bryophytina</taxon>
        <taxon>Bryopsida</taxon>
        <taxon>Dicranidae</taxon>
        <taxon>Pseudoditrichales</taxon>
        <taxon>Ditrichaceae</taxon>
        <taxon>Ceratodon</taxon>
    </lineage>
</organism>
<gene>
    <name evidence="3" type="ORF">KC19_9G189700</name>
</gene>
<dbReference type="GO" id="GO:0005737">
    <property type="term" value="C:cytoplasm"/>
    <property type="evidence" value="ECO:0007669"/>
    <property type="project" value="TreeGrafter"/>
</dbReference>
<accession>A0A8T0GTI0</accession>
<evidence type="ECO:0000313" key="3">
    <source>
        <dbReference type="EMBL" id="KAG0563011.1"/>
    </source>
</evidence>
<dbReference type="SMART" id="SM00855">
    <property type="entry name" value="PGAM"/>
    <property type="match status" value="1"/>
</dbReference>
<dbReference type="InterPro" id="IPR050275">
    <property type="entry name" value="PGM_Phosphatase"/>
</dbReference>
<reference evidence="3" key="1">
    <citation type="submission" date="2020-06" db="EMBL/GenBank/DDBJ databases">
        <title>WGS assembly of Ceratodon purpureus strain R40.</title>
        <authorList>
            <person name="Carey S.B."/>
            <person name="Jenkins J."/>
            <person name="Shu S."/>
            <person name="Lovell J.T."/>
            <person name="Sreedasyam A."/>
            <person name="Maumus F."/>
            <person name="Tiley G.P."/>
            <person name="Fernandez-Pozo N."/>
            <person name="Barry K."/>
            <person name="Chen C."/>
            <person name="Wang M."/>
            <person name="Lipzen A."/>
            <person name="Daum C."/>
            <person name="Saski C.A."/>
            <person name="Payton A.C."/>
            <person name="Mcbreen J.C."/>
            <person name="Conrad R.E."/>
            <person name="Kollar L.M."/>
            <person name="Olsson S."/>
            <person name="Huttunen S."/>
            <person name="Landis J.B."/>
            <person name="Wickett N.J."/>
            <person name="Johnson M.G."/>
            <person name="Rensing S.A."/>
            <person name="Grimwood J."/>
            <person name="Schmutz J."/>
            <person name="Mcdaniel S.F."/>
        </authorList>
    </citation>
    <scope>NUCLEOTIDE SEQUENCE</scope>
    <source>
        <strain evidence="3">R40</strain>
    </source>
</reference>
<protein>
    <submittedName>
        <fullName evidence="3">Uncharacterized protein</fullName>
    </submittedName>
</protein>
<dbReference type="PANTHER" id="PTHR48100:SF57">
    <property type="entry name" value="PHOSPHOGLYCERATE MUTASE"/>
    <property type="match status" value="1"/>
</dbReference>
<dbReference type="Proteomes" id="UP000822688">
    <property type="component" value="Chromosome 9"/>
</dbReference>
<dbReference type="AlphaFoldDB" id="A0A8T0GTI0"/>
<evidence type="ECO:0000256" key="2">
    <source>
        <dbReference type="SAM" id="MobiDB-lite"/>
    </source>
</evidence>
<evidence type="ECO:0000313" key="4">
    <source>
        <dbReference type="Proteomes" id="UP000822688"/>
    </source>
</evidence>
<name>A0A8T0GTI0_CERPU</name>
<proteinExistence type="inferred from homology"/>
<comment type="similarity">
    <text evidence="1">Belongs to the phosphoglycerate mutase family.</text>
</comment>
<comment type="caution">
    <text evidence="3">The sequence shown here is derived from an EMBL/GenBank/DDBJ whole genome shotgun (WGS) entry which is preliminary data.</text>
</comment>
<evidence type="ECO:0000256" key="1">
    <source>
        <dbReference type="ARBA" id="ARBA00038362"/>
    </source>
</evidence>
<feature type="compositionally biased region" description="Basic and acidic residues" evidence="2">
    <location>
        <begin position="115"/>
        <end position="126"/>
    </location>
</feature>
<dbReference type="GO" id="GO:0016791">
    <property type="term" value="F:phosphatase activity"/>
    <property type="evidence" value="ECO:0007669"/>
    <property type="project" value="TreeGrafter"/>
</dbReference>
<dbReference type="Pfam" id="PF00300">
    <property type="entry name" value="His_Phos_1"/>
    <property type="match status" value="1"/>
</dbReference>
<dbReference type="SUPFAM" id="SSF53254">
    <property type="entry name" value="Phosphoglycerate mutase-like"/>
    <property type="match status" value="1"/>
</dbReference>
<dbReference type="EMBL" id="CM026430">
    <property type="protein sequence ID" value="KAG0563011.1"/>
    <property type="molecule type" value="Genomic_DNA"/>
</dbReference>
<feature type="region of interest" description="Disordered" evidence="2">
    <location>
        <begin position="67"/>
        <end position="128"/>
    </location>
</feature>
<sequence>MKRAALVPPRERQKVQLVSCPCCEARLALHFVHGENEVYDVELLGSGAGSQQVVGNPSRVEAAGNGTAYAAPAHQTRDEQDSATEAMMEASTPVASTTTAPVNDEETGELLQETSRPEQVREDLQTSREASGSSKLFPLFYRPKKTVHLVRHGHTASLISLEDAQDRFDLRLTSLGHQQARSIAPKMALLKPEVILVSPLTRALQTLSGAFPSAQEPGQHKIEVTPLHAEHVMCSGDVGRPPQVLAGEYPWLSFDALPEVWWYSQPKCSNDALRMEFNSVEPMEELRKRVGVFRQFLRSRPENVIVVIGHSTFFRHPSIPLMCCLANAYRSSPAPDNVC</sequence>
<keyword evidence="4" id="KW-1185">Reference proteome</keyword>
<dbReference type="InterPro" id="IPR013078">
    <property type="entry name" value="His_Pase_superF_clade-1"/>
</dbReference>
<dbReference type="Gene3D" id="3.40.50.1240">
    <property type="entry name" value="Phosphoglycerate mutase-like"/>
    <property type="match status" value="1"/>
</dbReference>